<feature type="transmembrane region" description="Helical" evidence="1">
    <location>
        <begin position="437"/>
        <end position="454"/>
    </location>
</feature>
<organism evidence="2 3">
    <name type="scientific">Symmachiella dynata</name>
    <dbReference type="NCBI Taxonomy" id="2527995"/>
    <lineage>
        <taxon>Bacteria</taxon>
        <taxon>Pseudomonadati</taxon>
        <taxon>Planctomycetota</taxon>
        <taxon>Planctomycetia</taxon>
        <taxon>Planctomycetales</taxon>
        <taxon>Planctomycetaceae</taxon>
        <taxon>Symmachiella</taxon>
    </lineage>
</organism>
<keyword evidence="1" id="KW-0472">Membrane</keyword>
<feature type="transmembrane region" description="Helical" evidence="1">
    <location>
        <begin position="275"/>
        <end position="297"/>
    </location>
</feature>
<reference evidence="2 3" key="1">
    <citation type="submission" date="2019-02" db="EMBL/GenBank/DDBJ databases">
        <title>Deep-cultivation of Planctomycetes and their phenomic and genomic characterization uncovers novel biology.</title>
        <authorList>
            <person name="Wiegand S."/>
            <person name="Jogler M."/>
            <person name="Boedeker C."/>
            <person name="Pinto D."/>
            <person name="Vollmers J."/>
            <person name="Rivas-Marin E."/>
            <person name="Kohn T."/>
            <person name="Peeters S.H."/>
            <person name="Heuer A."/>
            <person name="Rast P."/>
            <person name="Oberbeckmann S."/>
            <person name="Bunk B."/>
            <person name="Jeske O."/>
            <person name="Meyerdierks A."/>
            <person name="Storesund J.E."/>
            <person name="Kallscheuer N."/>
            <person name="Luecker S."/>
            <person name="Lage O.M."/>
            <person name="Pohl T."/>
            <person name="Merkel B.J."/>
            <person name="Hornburger P."/>
            <person name="Mueller R.-W."/>
            <person name="Bruemmer F."/>
            <person name="Labrenz M."/>
            <person name="Spormann A.M."/>
            <person name="Op den Camp H."/>
            <person name="Overmann J."/>
            <person name="Amann R."/>
            <person name="Jetten M.S.M."/>
            <person name="Mascher T."/>
            <person name="Medema M.H."/>
            <person name="Devos D.P."/>
            <person name="Kaster A.-K."/>
            <person name="Ovreas L."/>
            <person name="Rohde M."/>
            <person name="Galperin M.Y."/>
            <person name="Jogler C."/>
        </authorList>
    </citation>
    <scope>NUCLEOTIDE SEQUENCE [LARGE SCALE GENOMIC DNA]</scope>
    <source>
        <strain evidence="2 3">Mal52</strain>
    </source>
</reference>
<name>A0A517ZX93_9PLAN</name>
<protein>
    <submittedName>
        <fullName evidence="2">Uncharacterized protein</fullName>
    </submittedName>
</protein>
<accession>A0A517ZX93</accession>
<feature type="transmembrane region" description="Helical" evidence="1">
    <location>
        <begin position="21"/>
        <end position="39"/>
    </location>
</feature>
<evidence type="ECO:0000256" key="1">
    <source>
        <dbReference type="SAM" id="Phobius"/>
    </source>
</evidence>
<feature type="transmembrane region" description="Helical" evidence="1">
    <location>
        <begin position="153"/>
        <end position="173"/>
    </location>
</feature>
<feature type="transmembrane region" description="Helical" evidence="1">
    <location>
        <begin position="480"/>
        <end position="501"/>
    </location>
</feature>
<feature type="transmembrane region" description="Helical" evidence="1">
    <location>
        <begin position="405"/>
        <end position="425"/>
    </location>
</feature>
<dbReference type="AlphaFoldDB" id="A0A517ZX93"/>
<dbReference type="KEGG" id="sdyn:Mal52_55840"/>
<feature type="transmembrane region" description="Helical" evidence="1">
    <location>
        <begin position="78"/>
        <end position="98"/>
    </location>
</feature>
<dbReference type="EMBL" id="CP036276">
    <property type="protein sequence ID" value="QDU47056.1"/>
    <property type="molecule type" value="Genomic_DNA"/>
</dbReference>
<gene>
    <name evidence="2" type="ORF">Mal52_55840</name>
</gene>
<keyword evidence="1" id="KW-0812">Transmembrane</keyword>
<proteinExistence type="predicted"/>
<feature type="transmembrane region" description="Helical" evidence="1">
    <location>
        <begin position="304"/>
        <end position="324"/>
    </location>
</feature>
<keyword evidence="3" id="KW-1185">Reference proteome</keyword>
<keyword evidence="1" id="KW-1133">Transmembrane helix</keyword>
<evidence type="ECO:0000313" key="2">
    <source>
        <dbReference type="EMBL" id="QDU47056.1"/>
    </source>
</evidence>
<feature type="transmembrane region" description="Helical" evidence="1">
    <location>
        <begin position="234"/>
        <end position="255"/>
    </location>
</feature>
<feature type="transmembrane region" description="Helical" evidence="1">
    <location>
        <begin position="344"/>
        <end position="361"/>
    </location>
</feature>
<feature type="transmembrane region" description="Helical" evidence="1">
    <location>
        <begin position="204"/>
        <end position="222"/>
    </location>
</feature>
<dbReference type="Proteomes" id="UP000319383">
    <property type="component" value="Chromosome"/>
</dbReference>
<evidence type="ECO:0000313" key="3">
    <source>
        <dbReference type="Proteomes" id="UP000319383"/>
    </source>
</evidence>
<feature type="transmembrane region" description="Helical" evidence="1">
    <location>
        <begin position="537"/>
        <end position="556"/>
    </location>
</feature>
<feature type="transmembrane region" description="Helical" evidence="1">
    <location>
        <begin position="45"/>
        <end position="66"/>
    </location>
</feature>
<dbReference type="RefSeq" id="WP_145379689.1">
    <property type="nucleotide sequence ID" value="NZ_CP036276.1"/>
</dbReference>
<sequence length="575" mass="62954">MNIAAPEIDQRHKDNRTSMREVVFVSLVFAGMGAITWAIRGTAGWGGMDGTLVPGLTWGLLWWYVCWRKGIDARGIPLWLGLGITLGGELGYGQYVSWLRGEFSVGDEILPISQWLSLTWFGICGIGWAAPGGIALGWALAGRKSLGVWLARLVVPLGFAFLTRIAIQTWPWLFFPKWDLGLYVAELNATGAAETSTDSQGTMLAIWFFCASLCVVVCVLTAKVRLPQWIARGILISAVGIVSLLLLPVAQWLFFPNDELGMFAGPLGGHLSRTVYTNSQNMIVVGWWLGALLVAALNRDRQTLLAGLVIGAGFGVGFPLSALWCLGYQYDPGLVDWWKMWELQSGFNLGLLYVAVLYWAVAEVEKKGVKISGIERSTYQKWCETTAAATGVALIVHVLSRDYFLSMGIFLAILYVVPMMLTACYKEAVGDRQRGVSFVYSVFLLLFIMAWGASEREGILLGLYDPQAVDQYAWPTARKIIFAPVGIVIVAAGLFQTWRAIFYPPIGRPSSAAAPLISARLVDLMTFTGVVGAISIWPAKIGACYAIVLCLVLFAFNRLNLMNNRLTTDAAVKSC</sequence>
<feature type="transmembrane region" description="Helical" evidence="1">
    <location>
        <begin position="118"/>
        <end position="141"/>
    </location>
</feature>